<gene>
    <name evidence="5" type="ORF">PTSG_02087</name>
</gene>
<accession>F2U2L3</accession>
<dbReference type="InterPro" id="IPR000980">
    <property type="entry name" value="SH2"/>
</dbReference>
<evidence type="ECO:0000256" key="2">
    <source>
        <dbReference type="PROSITE-ProRule" id="PRU00191"/>
    </source>
</evidence>
<organism evidence="5 6">
    <name type="scientific">Salpingoeca rosetta (strain ATCC 50818 / BSB-021)</name>
    <dbReference type="NCBI Taxonomy" id="946362"/>
    <lineage>
        <taxon>Eukaryota</taxon>
        <taxon>Choanoflagellata</taxon>
        <taxon>Craspedida</taxon>
        <taxon>Salpingoecidae</taxon>
        <taxon>Salpingoeca</taxon>
    </lineage>
</organism>
<dbReference type="EMBL" id="GL832959">
    <property type="protein sequence ID" value="EGD81368.1"/>
    <property type="molecule type" value="Genomic_DNA"/>
</dbReference>
<evidence type="ECO:0000313" key="6">
    <source>
        <dbReference type="Proteomes" id="UP000007799"/>
    </source>
</evidence>
<feature type="domain" description="SH2" evidence="4">
    <location>
        <begin position="216"/>
        <end position="308"/>
    </location>
</feature>
<sequence>MDSADKVLAMRQEWVSFVNSLTSLNLDATEFDPQATGKRASPYVSLPHDRTLREYVWETSTDARQCQSYLAGGRHSSQSSPTVHGIRTQASFSASTRRRSSLRAHPLVEEGATSPMSTPPSASRPTSHHSSSLSSDPRRYSGASTSSAAARTDRSSPRMTPGIQRGANRQQTLQPRRTGATPAGTPPARSSSMSQATRPADPGVARMSKALMNFVYYHPGISREQAEALMKGQPYGTYLLRDGSNHRGFSLSAIDTSNIIRHFRVCLLPTNKLQILHCDSVFDDMQSLVEYYQSQNIGETTSRCLRPLARYFQVSYD</sequence>
<dbReference type="GO" id="GO:0046935">
    <property type="term" value="F:1-phosphatidylinositol-3-kinase regulator activity"/>
    <property type="evidence" value="ECO:0007669"/>
    <property type="project" value="TreeGrafter"/>
</dbReference>
<dbReference type="PANTHER" id="PTHR10155:SF0">
    <property type="entry name" value="SUPPRESSOR OF CYTOKINE SIGNALING AT 36E, ISOFORM D"/>
    <property type="match status" value="1"/>
</dbReference>
<dbReference type="Proteomes" id="UP000007799">
    <property type="component" value="Unassembled WGS sequence"/>
</dbReference>
<dbReference type="AlphaFoldDB" id="F2U2L3"/>
<feature type="compositionally biased region" description="Polar residues" evidence="3">
    <location>
        <begin position="188"/>
        <end position="197"/>
    </location>
</feature>
<keyword evidence="1 2" id="KW-0727">SH2 domain</keyword>
<dbReference type="GO" id="GO:0005942">
    <property type="term" value="C:phosphatidylinositol 3-kinase complex"/>
    <property type="evidence" value="ECO:0007669"/>
    <property type="project" value="TreeGrafter"/>
</dbReference>
<dbReference type="InParanoid" id="F2U2L3"/>
<dbReference type="OrthoDB" id="6426624at2759"/>
<evidence type="ECO:0000259" key="4">
    <source>
        <dbReference type="PROSITE" id="PS50001"/>
    </source>
</evidence>
<dbReference type="CDD" id="cd00173">
    <property type="entry name" value="SH2"/>
    <property type="match status" value="1"/>
</dbReference>
<reference evidence="5" key="1">
    <citation type="submission" date="2009-08" db="EMBL/GenBank/DDBJ databases">
        <title>Annotation of Salpingoeca rosetta.</title>
        <authorList>
            <consortium name="The Broad Institute Genome Sequencing Platform"/>
            <person name="Russ C."/>
            <person name="Cuomo C."/>
            <person name="Burger G."/>
            <person name="Gray M.W."/>
            <person name="Holland P.W.H."/>
            <person name="King N."/>
            <person name="Lang F.B.F."/>
            <person name="Roger A.J."/>
            <person name="Ruiz-Trillo I."/>
            <person name="Young S.K."/>
            <person name="Zeng Q."/>
            <person name="Gargeya S."/>
            <person name="Alvarado L."/>
            <person name="Berlin A."/>
            <person name="Chapman S.B."/>
            <person name="Chen Z."/>
            <person name="Freedman E."/>
            <person name="Gellesch M."/>
            <person name="Goldberg J."/>
            <person name="Griggs A."/>
            <person name="Gujja S."/>
            <person name="Heilman E."/>
            <person name="Heiman D."/>
            <person name="Howarth C."/>
            <person name="Mehta T."/>
            <person name="Neiman D."/>
            <person name="Pearson M."/>
            <person name="Roberts A."/>
            <person name="Saif S."/>
            <person name="Shea T."/>
            <person name="Shenoy N."/>
            <person name="Sisk P."/>
            <person name="Stolte C."/>
            <person name="Sykes S."/>
            <person name="White J."/>
            <person name="Yandava C."/>
            <person name="Haas B."/>
            <person name="Nusbaum C."/>
            <person name="Birren B."/>
        </authorList>
    </citation>
    <scope>NUCLEOTIDE SEQUENCE</scope>
    <source>
        <strain evidence="5">ATCC 50818</strain>
    </source>
</reference>
<dbReference type="PROSITE" id="PS50001">
    <property type="entry name" value="SH2"/>
    <property type="match status" value="1"/>
</dbReference>
<dbReference type="GeneID" id="16077163"/>
<dbReference type="InterPro" id="IPR036860">
    <property type="entry name" value="SH2_dom_sf"/>
</dbReference>
<feature type="compositionally biased region" description="Low complexity" evidence="3">
    <location>
        <begin position="113"/>
        <end position="150"/>
    </location>
</feature>
<dbReference type="Gene3D" id="3.30.505.10">
    <property type="entry name" value="SH2 domain"/>
    <property type="match status" value="1"/>
</dbReference>
<name>F2U2L3_SALR5</name>
<dbReference type="KEGG" id="sre:PTSG_02087"/>
<proteinExistence type="predicted"/>
<dbReference type="GO" id="GO:0046854">
    <property type="term" value="P:phosphatidylinositol phosphate biosynthetic process"/>
    <property type="evidence" value="ECO:0007669"/>
    <property type="project" value="TreeGrafter"/>
</dbReference>
<protein>
    <recommendedName>
        <fullName evidence="4">SH2 domain-containing protein</fullName>
    </recommendedName>
</protein>
<dbReference type="SUPFAM" id="SSF55550">
    <property type="entry name" value="SH2 domain"/>
    <property type="match status" value="1"/>
</dbReference>
<evidence type="ECO:0000256" key="1">
    <source>
        <dbReference type="ARBA" id="ARBA00022999"/>
    </source>
</evidence>
<evidence type="ECO:0000256" key="3">
    <source>
        <dbReference type="SAM" id="MobiDB-lite"/>
    </source>
</evidence>
<dbReference type="SMART" id="SM00252">
    <property type="entry name" value="SH2"/>
    <property type="match status" value="1"/>
</dbReference>
<dbReference type="PANTHER" id="PTHR10155">
    <property type="entry name" value="PHOSPHATIDYLINOSITOL 3-KINASE REGULATORY SUBUNIT"/>
    <property type="match status" value="1"/>
</dbReference>
<dbReference type="Pfam" id="PF00017">
    <property type="entry name" value="SH2"/>
    <property type="match status" value="1"/>
</dbReference>
<keyword evidence="6" id="KW-1185">Reference proteome</keyword>
<feature type="region of interest" description="Disordered" evidence="3">
    <location>
        <begin position="70"/>
        <end position="201"/>
    </location>
</feature>
<dbReference type="RefSeq" id="XP_004996572.1">
    <property type="nucleotide sequence ID" value="XM_004996515.1"/>
</dbReference>
<evidence type="ECO:0000313" key="5">
    <source>
        <dbReference type="EMBL" id="EGD81368.1"/>
    </source>
</evidence>